<gene>
    <name evidence="1" type="ORF">GIL414_LOCUS44227</name>
</gene>
<evidence type="ECO:0000313" key="1">
    <source>
        <dbReference type="EMBL" id="CAF4729894.1"/>
    </source>
</evidence>
<sequence>MSLLLVLITPQRHTGASKIAEEYLCNNNDFVFMQSLNNSIALTIRYQVREIDGHVHFKNCDRLSIVQSSECRFVIKRYLNSYDIIEQNYWKDEDWKAYINSPSHHF</sequence>
<dbReference type="EMBL" id="CAJOBJ010132925">
    <property type="protein sequence ID" value="CAF4729894.1"/>
    <property type="molecule type" value="Genomic_DNA"/>
</dbReference>
<reference evidence="1" key="1">
    <citation type="submission" date="2021-02" db="EMBL/GenBank/DDBJ databases">
        <authorList>
            <person name="Nowell W R."/>
        </authorList>
    </citation>
    <scope>NUCLEOTIDE SEQUENCE</scope>
</reference>
<protein>
    <submittedName>
        <fullName evidence="1">Uncharacterized protein</fullName>
    </submittedName>
</protein>
<name>A0A8S3ARH7_9BILA</name>
<organism evidence="1 2">
    <name type="scientific">Rotaria magnacalcarata</name>
    <dbReference type="NCBI Taxonomy" id="392030"/>
    <lineage>
        <taxon>Eukaryota</taxon>
        <taxon>Metazoa</taxon>
        <taxon>Spiralia</taxon>
        <taxon>Gnathifera</taxon>
        <taxon>Rotifera</taxon>
        <taxon>Eurotatoria</taxon>
        <taxon>Bdelloidea</taxon>
        <taxon>Philodinida</taxon>
        <taxon>Philodinidae</taxon>
        <taxon>Rotaria</taxon>
    </lineage>
</organism>
<comment type="caution">
    <text evidence="1">The sequence shown here is derived from an EMBL/GenBank/DDBJ whole genome shotgun (WGS) entry which is preliminary data.</text>
</comment>
<evidence type="ECO:0000313" key="2">
    <source>
        <dbReference type="Proteomes" id="UP000681720"/>
    </source>
</evidence>
<dbReference type="Proteomes" id="UP000681720">
    <property type="component" value="Unassembled WGS sequence"/>
</dbReference>
<accession>A0A8S3ARH7</accession>
<proteinExistence type="predicted"/>
<dbReference type="AlphaFoldDB" id="A0A8S3ARH7"/>